<dbReference type="Gene3D" id="3.40.109.10">
    <property type="entry name" value="NADH Oxidase"/>
    <property type="match status" value="1"/>
</dbReference>
<keyword evidence="5" id="KW-0560">Oxidoreductase</keyword>
<dbReference type="PANTHER" id="PTHR43673">
    <property type="entry name" value="NAD(P)H NITROREDUCTASE YDGI-RELATED"/>
    <property type="match status" value="1"/>
</dbReference>
<evidence type="ECO:0000313" key="8">
    <source>
        <dbReference type="Proteomes" id="UP000327000"/>
    </source>
</evidence>
<dbReference type="GO" id="GO:0016491">
    <property type="term" value="F:oxidoreductase activity"/>
    <property type="evidence" value="ECO:0007669"/>
    <property type="project" value="UniProtKB-KW"/>
</dbReference>
<evidence type="ECO:0000259" key="6">
    <source>
        <dbReference type="Pfam" id="PF00881"/>
    </source>
</evidence>
<keyword evidence="3" id="KW-0285">Flavoprotein</keyword>
<gene>
    <name evidence="7" type="ORF">FRZ00_12050</name>
</gene>
<accession>A0A5N5W9M5</accession>
<evidence type="ECO:0000256" key="5">
    <source>
        <dbReference type="ARBA" id="ARBA00023002"/>
    </source>
</evidence>
<evidence type="ECO:0000256" key="1">
    <source>
        <dbReference type="ARBA" id="ARBA00001917"/>
    </source>
</evidence>
<evidence type="ECO:0000256" key="2">
    <source>
        <dbReference type="ARBA" id="ARBA00007118"/>
    </source>
</evidence>
<keyword evidence="4" id="KW-0288">FMN</keyword>
<reference evidence="7 8" key="1">
    <citation type="journal article" date="2019" name="Microb. Cell Fact.">
        <title>Exploring novel herbicidin analogues by transcriptional regulator overexpression and MS/MS molecular networking.</title>
        <authorList>
            <person name="Shi Y."/>
            <person name="Gu R."/>
            <person name="Li Y."/>
            <person name="Wang X."/>
            <person name="Ren W."/>
            <person name="Li X."/>
            <person name="Wang L."/>
            <person name="Xie Y."/>
            <person name="Hong B."/>
        </authorList>
    </citation>
    <scope>NUCLEOTIDE SEQUENCE [LARGE SCALE GENOMIC DNA]</scope>
    <source>
        <strain evidence="7 8">US-43</strain>
    </source>
</reference>
<dbReference type="OrthoDB" id="9798230at2"/>
<dbReference type="AlphaFoldDB" id="A0A5N5W9M5"/>
<evidence type="ECO:0000313" key="7">
    <source>
        <dbReference type="EMBL" id="KAB7846928.1"/>
    </source>
</evidence>
<feature type="domain" description="Nitroreductase" evidence="6">
    <location>
        <begin position="14"/>
        <end position="199"/>
    </location>
</feature>
<dbReference type="PANTHER" id="PTHR43673:SF2">
    <property type="entry name" value="NITROREDUCTASE"/>
    <property type="match status" value="1"/>
</dbReference>
<dbReference type="Proteomes" id="UP000327000">
    <property type="component" value="Unassembled WGS sequence"/>
</dbReference>
<dbReference type="Pfam" id="PF00881">
    <property type="entry name" value="Nitroreductase"/>
    <property type="match status" value="1"/>
</dbReference>
<dbReference type="RefSeq" id="WP_004941245.1">
    <property type="nucleotide sequence ID" value="NZ_JBFADJ010000009.1"/>
</dbReference>
<name>A0A5N5W9M5_STRMB</name>
<comment type="cofactor">
    <cofactor evidence="1">
        <name>FMN</name>
        <dbReference type="ChEBI" id="CHEBI:58210"/>
    </cofactor>
</comment>
<comment type="caution">
    <text evidence="7">The sequence shown here is derived from an EMBL/GenBank/DDBJ whole genome shotgun (WGS) entry which is preliminary data.</text>
</comment>
<dbReference type="InterPro" id="IPR000415">
    <property type="entry name" value="Nitroreductase-like"/>
</dbReference>
<evidence type="ECO:0000256" key="4">
    <source>
        <dbReference type="ARBA" id="ARBA00022643"/>
    </source>
</evidence>
<protein>
    <submittedName>
        <fullName evidence="7">Oxidoreductase</fullName>
    </submittedName>
</protein>
<dbReference type="EMBL" id="VOKX01000018">
    <property type="protein sequence ID" value="KAB7846928.1"/>
    <property type="molecule type" value="Genomic_DNA"/>
</dbReference>
<evidence type="ECO:0000256" key="3">
    <source>
        <dbReference type="ARBA" id="ARBA00022630"/>
    </source>
</evidence>
<dbReference type="InterPro" id="IPR029479">
    <property type="entry name" value="Nitroreductase"/>
</dbReference>
<proteinExistence type="inferred from homology"/>
<dbReference type="CDD" id="cd02136">
    <property type="entry name" value="PnbA_NfnB-like"/>
    <property type="match status" value="1"/>
</dbReference>
<organism evidence="7 8">
    <name type="scientific">Streptomyces mobaraensis</name>
    <name type="common">Streptoverticillium mobaraense</name>
    <dbReference type="NCBI Taxonomy" id="35621"/>
    <lineage>
        <taxon>Bacteria</taxon>
        <taxon>Bacillati</taxon>
        <taxon>Actinomycetota</taxon>
        <taxon>Actinomycetes</taxon>
        <taxon>Kitasatosporales</taxon>
        <taxon>Streptomycetaceae</taxon>
        <taxon>Streptomyces</taxon>
    </lineage>
</organism>
<keyword evidence="8" id="KW-1185">Reference proteome</keyword>
<sequence>MTPPDPPSTAERLIRGRRAVRAYRPDPVPDTVITAIFDLAAAAPSNGNTQPWSVDVVSAGARERLGEALVRAAEEGKQTPDFPVRPYTGVAAERCAAAGALMYGALGVARGDHAGRRRAFLAGLRFYGAPHVALLSLPADADERMAADLGIYAQTLMLAMTAYGVASCPQGVLGLFADAVRSVLGPTTDKLLFGVSFGYAEPKAMRAMPVVPRVPLAETTRFHR</sequence>
<comment type="similarity">
    <text evidence="2">Belongs to the nitroreductase family.</text>
</comment>
<dbReference type="SUPFAM" id="SSF55469">
    <property type="entry name" value="FMN-dependent nitroreductase-like"/>
    <property type="match status" value="1"/>
</dbReference>